<dbReference type="Proteomes" id="UP000824219">
    <property type="component" value="Linkage Group LG22"/>
</dbReference>
<comment type="caution">
    <text evidence="2">The sequence shown here is derived from an EMBL/GenBank/DDBJ whole genome shotgun (WGS) entry which is preliminary data.</text>
</comment>
<evidence type="ECO:0000313" key="3">
    <source>
        <dbReference type="Proteomes" id="UP000824219"/>
    </source>
</evidence>
<evidence type="ECO:0000313" key="2">
    <source>
        <dbReference type="EMBL" id="KAG7318482.1"/>
    </source>
</evidence>
<dbReference type="AlphaFoldDB" id="A0A9D3NCR5"/>
<gene>
    <name evidence="2" type="ORF">KOW79_018237</name>
</gene>
<feature type="region of interest" description="Disordered" evidence="1">
    <location>
        <begin position="1"/>
        <end position="84"/>
    </location>
</feature>
<evidence type="ECO:0000256" key="1">
    <source>
        <dbReference type="SAM" id="MobiDB-lite"/>
    </source>
</evidence>
<name>A0A9D3NCR5_9TELE</name>
<organism evidence="2 3">
    <name type="scientific">Hemibagrus wyckioides</name>
    <dbReference type="NCBI Taxonomy" id="337641"/>
    <lineage>
        <taxon>Eukaryota</taxon>
        <taxon>Metazoa</taxon>
        <taxon>Chordata</taxon>
        <taxon>Craniata</taxon>
        <taxon>Vertebrata</taxon>
        <taxon>Euteleostomi</taxon>
        <taxon>Actinopterygii</taxon>
        <taxon>Neopterygii</taxon>
        <taxon>Teleostei</taxon>
        <taxon>Ostariophysi</taxon>
        <taxon>Siluriformes</taxon>
        <taxon>Bagridae</taxon>
        <taxon>Hemibagrus</taxon>
    </lineage>
</organism>
<dbReference type="EMBL" id="JAHKSW010000022">
    <property type="protein sequence ID" value="KAG7318482.1"/>
    <property type="molecule type" value="Genomic_DNA"/>
</dbReference>
<proteinExistence type="predicted"/>
<feature type="compositionally biased region" description="Basic and acidic residues" evidence="1">
    <location>
        <begin position="50"/>
        <end position="69"/>
    </location>
</feature>
<protein>
    <submittedName>
        <fullName evidence="2">Uncharacterized protein</fullName>
    </submittedName>
</protein>
<reference evidence="2 3" key="1">
    <citation type="submission" date="2021-06" db="EMBL/GenBank/DDBJ databases">
        <title>Chromosome-level genome assembly of the red-tail catfish (Hemibagrus wyckioides).</title>
        <authorList>
            <person name="Shao F."/>
        </authorList>
    </citation>
    <scope>NUCLEOTIDE SEQUENCE [LARGE SCALE GENOMIC DNA]</scope>
    <source>
        <strain evidence="2">EC202008001</strain>
        <tissue evidence="2">Blood</tissue>
    </source>
</reference>
<sequence>MQLSGGQFQAFRKRTALPSVLWKKKTRKRARERQERGRGAANGNTRRRQGNSEREEEKREKWTPLHRDAATLQHRALNSAPRFG</sequence>
<feature type="compositionally biased region" description="Basic residues" evidence="1">
    <location>
        <begin position="22"/>
        <end position="31"/>
    </location>
</feature>
<accession>A0A9D3NCR5</accession>
<keyword evidence="3" id="KW-1185">Reference proteome</keyword>